<evidence type="ECO:0000313" key="2">
    <source>
        <dbReference type="Proteomes" id="UP001150941"/>
    </source>
</evidence>
<name>A0A9W9P9U3_9EURO</name>
<comment type="caution">
    <text evidence="1">The sequence shown here is derived from an EMBL/GenBank/DDBJ whole genome shotgun (WGS) entry which is preliminary data.</text>
</comment>
<evidence type="ECO:0000313" key="1">
    <source>
        <dbReference type="EMBL" id="KAJ5239263.1"/>
    </source>
</evidence>
<keyword evidence="2" id="KW-1185">Reference proteome</keyword>
<dbReference type="EMBL" id="JAPQKS010000003">
    <property type="protein sequence ID" value="KAJ5239263.1"/>
    <property type="molecule type" value="Genomic_DNA"/>
</dbReference>
<accession>A0A9W9P9U3</accession>
<dbReference type="Proteomes" id="UP001150941">
    <property type="component" value="Unassembled WGS sequence"/>
</dbReference>
<dbReference type="RefSeq" id="XP_058332182.1">
    <property type="nucleotide sequence ID" value="XM_058473179.1"/>
</dbReference>
<dbReference type="OrthoDB" id="5332281at2759"/>
<sequence>MLRKPEKAERSVLMNYVSKMQPVALWSCLKDRHFVVAASVGHIDLAGTEVLKPRVPVHLLNTFIGSQKMNFVLAAQEPFNILNAVVTQNISYAGGNSTHFHLRWLDGTFVSQSVEDMRAGSKEIFTICAVDGDKIEMRWNPLVQS</sequence>
<dbReference type="InterPro" id="IPR021840">
    <property type="entry name" value="DUF3433"/>
</dbReference>
<organism evidence="1 2">
    <name type="scientific">Penicillium chermesinum</name>
    <dbReference type="NCBI Taxonomy" id="63820"/>
    <lineage>
        <taxon>Eukaryota</taxon>
        <taxon>Fungi</taxon>
        <taxon>Dikarya</taxon>
        <taxon>Ascomycota</taxon>
        <taxon>Pezizomycotina</taxon>
        <taxon>Eurotiomycetes</taxon>
        <taxon>Eurotiomycetidae</taxon>
        <taxon>Eurotiales</taxon>
        <taxon>Aspergillaceae</taxon>
        <taxon>Penicillium</taxon>
    </lineage>
</organism>
<gene>
    <name evidence="1" type="ORF">N7468_003882</name>
</gene>
<protein>
    <submittedName>
        <fullName evidence="1">Uncharacterized protein</fullName>
    </submittedName>
</protein>
<reference evidence="1" key="2">
    <citation type="journal article" date="2023" name="IMA Fungus">
        <title>Comparative genomic study of the Penicillium genus elucidates a diverse pangenome and 15 lateral gene transfer events.</title>
        <authorList>
            <person name="Petersen C."/>
            <person name="Sorensen T."/>
            <person name="Nielsen M.R."/>
            <person name="Sondergaard T.E."/>
            <person name="Sorensen J.L."/>
            <person name="Fitzpatrick D.A."/>
            <person name="Frisvad J.C."/>
            <person name="Nielsen K.L."/>
        </authorList>
    </citation>
    <scope>NUCLEOTIDE SEQUENCE</scope>
    <source>
        <strain evidence="1">IBT 19713</strain>
    </source>
</reference>
<dbReference type="AlphaFoldDB" id="A0A9W9P9U3"/>
<reference evidence="1" key="1">
    <citation type="submission" date="2022-11" db="EMBL/GenBank/DDBJ databases">
        <authorList>
            <person name="Petersen C."/>
        </authorList>
    </citation>
    <scope>NUCLEOTIDE SEQUENCE</scope>
    <source>
        <strain evidence="1">IBT 19713</strain>
    </source>
</reference>
<dbReference type="GeneID" id="83200482"/>
<proteinExistence type="predicted"/>
<dbReference type="Pfam" id="PF11915">
    <property type="entry name" value="DUF3433"/>
    <property type="match status" value="1"/>
</dbReference>